<feature type="region of interest" description="Disordered" evidence="1">
    <location>
        <begin position="1"/>
        <end position="27"/>
    </location>
</feature>
<name>A0ABQ4E3B1_9ACTN</name>
<feature type="compositionally biased region" description="Pro residues" evidence="1">
    <location>
        <begin position="121"/>
        <end position="133"/>
    </location>
</feature>
<gene>
    <name evidence="3" type="ORF">Pen02_41290</name>
</gene>
<keyword evidence="2" id="KW-0812">Transmembrane</keyword>
<keyword evidence="4" id="KW-1185">Reference proteome</keyword>
<evidence type="ECO:0000256" key="2">
    <source>
        <dbReference type="SAM" id="Phobius"/>
    </source>
</evidence>
<dbReference type="PRINTS" id="PR01217">
    <property type="entry name" value="PRICHEXTENSN"/>
</dbReference>
<keyword evidence="2" id="KW-1133">Transmembrane helix</keyword>
<evidence type="ECO:0000256" key="1">
    <source>
        <dbReference type="SAM" id="MobiDB-lite"/>
    </source>
</evidence>
<organism evidence="3 4">
    <name type="scientific">Plantactinospora endophytica</name>
    <dbReference type="NCBI Taxonomy" id="673535"/>
    <lineage>
        <taxon>Bacteria</taxon>
        <taxon>Bacillati</taxon>
        <taxon>Actinomycetota</taxon>
        <taxon>Actinomycetes</taxon>
        <taxon>Micromonosporales</taxon>
        <taxon>Micromonosporaceae</taxon>
        <taxon>Plantactinospora</taxon>
    </lineage>
</organism>
<comment type="caution">
    <text evidence="3">The sequence shown here is derived from an EMBL/GenBank/DDBJ whole genome shotgun (WGS) entry which is preliminary data.</text>
</comment>
<protein>
    <submittedName>
        <fullName evidence="3">Uncharacterized protein</fullName>
    </submittedName>
</protein>
<keyword evidence="2" id="KW-0472">Membrane</keyword>
<proteinExistence type="predicted"/>
<dbReference type="EMBL" id="BONW01000019">
    <property type="protein sequence ID" value="GIG89193.1"/>
    <property type="molecule type" value="Genomic_DNA"/>
</dbReference>
<evidence type="ECO:0000313" key="4">
    <source>
        <dbReference type="Proteomes" id="UP000646749"/>
    </source>
</evidence>
<evidence type="ECO:0000313" key="3">
    <source>
        <dbReference type="EMBL" id="GIG89193.1"/>
    </source>
</evidence>
<reference evidence="3 4" key="1">
    <citation type="submission" date="2021-01" db="EMBL/GenBank/DDBJ databases">
        <title>Whole genome shotgun sequence of Plantactinospora endophytica NBRC 110450.</title>
        <authorList>
            <person name="Komaki H."/>
            <person name="Tamura T."/>
        </authorList>
    </citation>
    <scope>NUCLEOTIDE SEQUENCE [LARGE SCALE GENOMIC DNA]</scope>
    <source>
        <strain evidence="3 4">NBRC 110450</strain>
    </source>
</reference>
<dbReference type="RefSeq" id="WP_203867775.1">
    <property type="nucleotide sequence ID" value="NZ_BONW01000019.1"/>
</dbReference>
<feature type="region of interest" description="Disordered" evidence="1">
    <location>
        <begin position="70"/>
        <end position="170"/>
    </location>
</feature>
<sequence length="242" mass="24848">MAESAPHPMGAESSGRHRKAAPVDRRDRSGRRLRLISAVGLGVGLLLLAIPFGADTVRTLVLGGDSEPQVGVPAAANPPEAPPVSTPDAGPTPDQAVPTGTPGPTATPSPSPTSPSTGAPTPTPSAPATPSRPPLEGAAVPTPPATTSPAPPAAPPPPPQPVLLGPDGRGELTDMIEEYCDDHVGLASWADTRSDGGWECDRLLLSSRSVDMDRACRDTFGDDAFAQNPAGRDAFGWRCFRR</sequence>
<dbReference type="Proteomes" id="UP000646749">
    <property type="component" value="Unassembled WGS sequence"/>
</dbReference>
<accession>A0ABQ4E3B1</accession>
<feature type="transmembrane region" description="Helical" evidence="2">
    <location>
        <begin position="35"/>
        <end position="54"/>
    </location>
</feature>
<feature type="compositionally biased region" description="Pro residues" evidence="1">
    <location>
        <begin position="141"/>
        <end position="161"/>
    </location>
</feature>